<dbReference type="InterPro" id="IPR050570">
    <property type="entry name" value="Cell_wall_metabolism_enzyme"/>
</dbReference>
<dbReference type="Gene3D" id="2.70.70.10">
    <property type="entry name" value="Glucose Permease (Domain IIA)"/>
    <property type="match status" value="1"/>
</dbReference>
<dbReference type="Proteomes" id="UP000232188">
    <property type="component" value="Unassembled WGS sequence"/>
</dbReference>
<dbReference type="Proteomes" id="UP000232149">
    <property type="component" value="Unassembled WGS sequence"/>
</dbReference>
<keyword evidence="5" id="KW-1185">Reference proteome</keyword>
<gene>
    <name evidence="4" type="ORF">CH376_09490</name>
    <name evidence="3" type="ORF">CH380_18865</name>
</gene>
<evidence type="ECO:0000313" key="3">
    <source>
        <dbReference type="EMBL" id="PJZ51675.1"/>
    </source>
</evidence>
<dbReference type="AlphaFoldDB" id="A0A2M9YJE9"/>
<feature type="compositionally biased region" description="Basic residues" evidence="1">
    <location>
        <begin position="1"/>
        <end position="17"/>
    </location>
</feature>
<evidence type="ECO:0000313" key="4">
    <source>
        <dbReference type="EMBL" id="PJZ62160.1"/>
    </source>
</evidence>
<feature type="region of interest" description="Disordered" evidence="1">
    <location>
        <begin position="1"/>
        <end position="23"/>
    </location>
</feature>
<dbReference type="Gene3D" id="3.10.350.10">
    <property type="entry name" value="LysM domain"/>
    <property type="match status" value="1"/>
</dbReference>
<dbReference type="SUPFAM" id="SSF51261">
    <property type="entry name" value="Duplicated hybrid motif"/>
    <property type="match status" value="1"/>
</dbReference>
<dbReference type="InterPro" id="IPR016047">
    <property type="entry name" value="M23ase_b-sheet_dom"/>
</dbReference>
<dbReference type="CDD" id="cd12797">
    <property type="entry name" value="M23_peptidase"/>
    <property type="match status" value="1"/>
</dbReference>
<sequence>MNSWNIKRKNRTSRRGGSRSAARLSDTKKVNGKLFLIPLISSLVLSSSLGADPLKNYDAEISEYTNKDSSFFTDKEERKIKQLFSQSPENWQEEKYSLNYHKDKSNLELPSFISVNRIISSKIVSHSGVVYKNYVVKPKDTLSKIARIMKTSVQKVSSANGLKKNSTLQVGQNISIPVQVRNASREKVEFRKVFVSPVVNAKMTSRFGRRKDPFHTGSGGYHSGVDFGGAQGSPILASADGVVSFTGVNGGYGNTVIIDHENGYKTMYAHCAKITIEQGTRVSAGTVIGAVGRTGSATGPHLHFEVFLNGNRINPEAALRKTLKIVTPLDPGKFARL</sequence>
<evidence type="ECO:0000313" key="6">
    <source>
        <dbReference type="Proteomes" id="UP000232188"/>
    </source>
</evidence>
<evidence type="ECO:0000256" key="1">
    <source>
        <dbReference type="SAM" id="MobiDB-lite"/>
    </source>
</evidence>
<protein>
    <submittedName>
        <fullName evidence="3">Peptidase M23</fullName>
    </submittedName>
</protein>
<proteinExistence type="predicted"/>
<dbReference type="InterPro" id="IPR018392">
    <property type="entry name" value="LysM"/>
</dbReference>
<accession>A0A2M9YJE9</accession>
<dbReference type="Pfam" id="PF01551">
    <property type="entry name" value="Peptidase_M23"/>
    <property type="match status" value="1"/>
</dbReference>
<dbReference type="FunFam" id="2.70.70.10:FF:000010">
    <property type="entry name" value="M23 family peptidase"/>
    <property type="match status" value="1"/>
</dbReference>
<comment type="caution">
    <text evidence="3">The sequence shown here is derived from an EMBL/GenBank/DDBJ whole genome shotgun (WGS) entry which is preliminary data.</text>
</comment>
<feature type="domain" description="LysM" evidence="2">
    <location>
        <begin position="132"/>
        <end position="176"/>
    </location>
</feature>
<dbReference type="OrthoDB" id="305469at2"/>
<dbReference type="CDD" id="cd00118">
    <property type="entry name" value="LysM"/>
    <property type="match status" value="1"/>
</dbReference>
<dbReference type="InterPro" id="IPR011055">
    <property type="entry name" value="Dup_hybrid_motif"/>
</dbReference>
<dbReference type="SMART" id="SM00257">
    <property type="entry name" value="LysM"/>
    <property type="match status" value="1"/>
</dbReference>
<dbReference type="PROSITE" id="PS51782">
    <property type="entry name" value="LYSM"/>
    <property type="match status" value="1"/>
</dbReference>
<evidence type="ECO:0000313" key="5">
    <source>
        <dbReference type="Proteomes" id="UP000232149"/>
    </source>
</evidence>
<dbReference type="RefSeq" id="WP_100787310.1">
    <property type="nucleotide sequence ID" value="NZ_NPDU01000020.1"/>
</dbReference>
<dbReference type="EMBL" id="NPDV01000021">
    <property type="protein sequence ID" value="PJZ51675.1"/>
    <property type="molecule type" value="Genomic_DNA"/>
</dbReference>
<dbReference type="Pfam" id="PF01476">
    <property type="entry name" value="LysM"/>
    <property type="match status" value="1"/>
</dbReference>
<dbReference type="PANTHER" id="PTHR21666:SF286">
    <property type="entry name" value="LIPOPROTEIN NLPD"/>
    <property type="match status" value="1"/>
</dbReference>
<organism evidence="3 6">
    <name type="scientific">Leptospira adleri</name>
    <dbReference type="NCBI Taxonomy" id="2023186"/>
    <lineage>
        <taxon>Bacteria</taxon>
        <taxon>Pseudomonadati</taxon>
        <taxon>Spirochaetota</taxon>
        <taxon>Spirochaetia</taxon>
        <taxon>Leptospirales</taxon>
        <taxon>Leptospiraceae</taxon>
        <taxon>Leptospira</taxon>
    </lineage>
</organism>
<evidence type="ECO:0000259" key="2">
    <source>
        <dbReference type="PROSITE" id="PS51782"/>
    </source>
</evidence>
<dbReference type="GO" id="GO:0004222">
    <property type="term" value="F:metalloendopeptidase activity"/>
    <property type="evidence" value="ECO:0007669"/>
    <property type="project" value="TreeGrafter"/>
</dbReference>
<dbReference type="PANTHER" id="PTHR21666">
    <property type="entry name" value="PEPTIDASE-RELATED"/>
    <property type="match status" value="1"/>
</dbReference>
<dbReference type="EMBL" id="NPDU01000020">
    <property type="protein sequence ID" value="PJZ62160.1"/>
    <property type="molecule type" value="Genomic_DNA"/>
</dbReference>
<dbReference type="InterPro" id="IPR036779">
    <property type="entry name" value="LysM_dom_sf"/>
</dbReference>
<reference evidence="5 6" key="1">
    <citation type="submission" date="2017-07" db="EMBL/GenBank/DDBJ databases">
        <title>Leptospira spp. isolated from tropical soils.</title>
        <authorList>
            <person name="Thibeaux R."/>
            <person name="Iraola G."/>
            <person name="Ferres I."/>
            <person name="Bierque E."/>
            <person name="Girault D."/>
            <person name="Soupe-Gilbert M.-E."/>
            <person name="Picardeau M."/>
            <person name="Goarant C."/>
        </authorList>
    </citation>
    <scope>NUCLEOTIDE SEQUENCE [LARGE SCALE GENOMIC DNA]</scope>
    <source>
        <strain evidence="3 6">FH2-B-C1</strain>
        <strain evidence="4 5">FH2-B-D1</strain>
    </source>
</reference>
<name>A0A2M9YJE9_9LEPT</name>